<dbReference type="GO" id="GO:0016787">
    <property type="term" value="F:hydrolase activity"/>
    <property type="evidence" value="ECO:0007669"/>
    <property type="project" value="UniProtKB-KW"/>
</dbReference>
<evidence type="ECO:0000256" key="1">
    <source>
        <dbReference type="ARBA" id="ARBA00022741"/>
    </source>
</evidence>
<comment type="catalytic activity">
    <reaction evidence="5">
        <text>ATP + H2O = ADP + phosphate + H(+)</text>
        <dbReference type="Rhea" id="RHEA:13065"/>
        <dbReference type="ChEBI" id="CHEBI:15377"/>
        <dbReference type="ChEBI" id="CHEBI:15378"/>
        <dbReference type="ChEBI" id="CHEBI:30616"/>
        <dbReference type="ChEBI" id="CHEBI:43474"/>
        <dbReference type="ChEBI" id="CHEBI:456216"/>
        <dbReference type="EC" id="3.6.4.13"/>
    </reaction>
</comment>
<keyword evidence="1 5" id="KW-0547">Nucleotide-binding</keyword>
<accession>A0A7I8WQT3</accession>
<dbReference type="Pfam" id="PF00270">
    <property type="entry name" value="DEAD"/>
    <property type="match status" value="1"/>
</dbReference>
<evidence type="ECO:0000256" key="5">
    <source>
        <dbReference type="RuleBase" id="RU365068"/>
    </source>
</evidence>
<dbReference type="AlphaFoldDB" id="A0A7I8WQT3"/>
<dbReference type="EC" id="3.6.4.13" evidence="5"/>
<dbReference type="GO" id="GO:0003724">
    <property type="term" value="F:RNA helicase activity"/>
    <property type="evidence" value="ECO:0007669"/>
    <property type="project" value="UniProtKB-EC"/>
</dbReference>
<dbReference type="PROSITE" id="PS51192">
    <property type="entry name" value="HELICASE_ATP_BIND_1"/>
    <property type="match status" value="1"/>
</dbReference>
<organism evidence="8 9">
    <name type="scientific">Bursaphelenchus xylophilus</name>
    <name type="common">Pinewood nematode worm</name>
    <name type="synonym">Aphelenchoides xylophilus</name>
    <dbReference type="NCBI Taxonomy" id="6326"/>
    <lineage>
        <taxon>Eukaryota</taxon>
        <taxon>Metazoa</taxon>
        <taxon>Ecdysozoa</taxon>
        <taxon>Nematoda</taxon>
        <taxon>Chromadorea</taxon>
        <taxon>Rhabditida</taxon>
        <taxon>Tylenchina</taxon>
        <taxon>Tylenchomorpha</taxon>
        <taxon>Aphelenchoidea</taxon>
        <taxon>Aphelenchoididae</taxon>
        <taxon>Bursaphelenchus</taxon>
    </lineage>
</organism>
<evidence type="ECO:0000259" key="7">
    <source>
        <dbReference type="PROSITE" id="PS51194"/>
    </source>
</evidence>
<proteinExistence type="inferred from homology"/>
<dbReference type="SMR" id="A0A7I8WQT3"/>
<keyword evidence="4 5" id="KW-0694">RNA-binding</keyword>
<dbReference type="InterPro" id="IPR001650">
    <property type="entry name" value="Helicase_C-like"/>
</dbReference>
<keyword evidence="2 5" id="KW-0378">Hydrolase</keyword>
<keyword evidence="5" id="KW-0347">Helicase</keyword>
<dbReference type="PANTHER" id="PTHR24031">
    <property type="entry name" value="RNA HELICASE"/>
    <property type="match status" value="1"/>
</dbReference>
<dbReference type="SMART" id="SM00487">
    <property type="entry name" value="DEXDc"/>
    <property type="match status" value="1"/>
</dbReference>
<gene>
    <name evidence="8" type="ORF">BXYJ_LOCUS4043</name>
</gene>
<dbReference type="SMART" id="SM00490">
    <property type="entry name" value="HELICc"/>
    <property type="match status" value="1"/>
</dbReference>
<dbReference type="Proteomes" id="UP000659654">
    <property type="component" value="Unassembled WGS sequence"/>
</dbReference>
<comment type="domain">
    <text evidence="5">The Q motif is unique to and characteristic of the DEAD box family of RNA helicases and controls ATP binding and hydrolysis.</text>
</comment>
<dbReference type="InterPro" id="IPR011545">
    <property type="entry name" value="DEAD/DEAH_box_helicase_dom"/>
</dbReference>
<dbReference type="OrthoDB" id="10422671at2759"/>
<dbReference type="InterPro" id="IPR014001">
    <property type="entry name" value="Helicase_ATP-bd"/>
</dbReference>
<dbReference type="PROSITE" id="PS51194">
    <property type="entry name" value="HELICASE_CTER"/>
    <property type="match status" value="1"/>
</dbReference>
<feature type="domain" description="Helicase C-terminal" evidence="7">
    <location>
        <begin position="440"/>
        <end position="599"/>
    </location>
</feature>
<evidence type="ECO:0000313" key="8">
    <source>
        <dbReference type="EMBL" id="CAD5215465.1"/>
    </source>
</evidence>
<dbReference type="Pfam" id="PF00271">
    <property type="entry name" value="Helicase_C"/>
    <property type="match status" value="1"/>
</dbReference>
<evidence type="ECO:0000313" key="9">
    <source>
        <dbReference type="Proteomes" id="UP000659654"/>
    </source>
</evidence>
<dbReference type="GO" id="GO:0003723">
    <property type="term" value="F:RNA binding"/>
    <property type="evidence" value="ECO:0007669"/>
    <property type="project" value="UniProtKB-UniRule"/>
</dbReference>
<feature type="domain" description="Helicase ATP-binding" evidence="6">
    <location>
        <begin position="226"/>
        <end position="392"/>
    </location>
</feature>
<evidence type="ECO:0000256" key="3">
    <source>
        <dbReference type="ARBA" id="ARBA00022840"/>
    </source>
</evidence>
<dbReference type="Gene3D" id="3.40.50.300">
    <property type="entry name" value="P-loop containing nucleotide triphosphate hydrolases"/>
    <property type="match status" value="2"/>
</dbReference>
<reference evidence="8" key="1">
    <citation type="submission" date="2020-09" db="EMBL/GenBank/DDBJ databases">
        <authorList>
            <person name="Kikuchi T."/>
        </authorList>
    </citation>
    <scope>NUCLEOTIDE SEQUENCE</scope>
    <source>
        <strain evidence="8">Ka4C1</strain>
    </source>
</reference>
<comment type="similarity">
    <text evidence="5">Belongs to the DEAD box helicase family.</text>
</comment>
<dbReference type="GO" id="GO:0005524">
    <property type="term" value="F:ATP binding"/>
    <property type="evidence" value="ECO:0007669"/>
    <property type="project" value="UniProtKB-UniRule"/>
</dbReference>
<comment type="caution">
    <text evidence="8">The sequence shown here is derived from an EMBL/GenBank/DDBJ whole genome shotgun (WGS) entry which is preliminary data.</text>
</comment>
<dbReference type="Proteomes" id="UP000582659">
    <property type="component" value="Unassembled WGS sequence"/>
</dbReference>
<evidence type="ECO:0000256" key="2">
    <source>
        <dbReference type="ARBA" id="ARBA00022801"/>
    </source>
</evidence>
<protein>
    <recommendedName>
        <fullName evidence="5">ATP-dependent RNA helicase</fullName>
        <ecNumber evidence="5">3.6.4.13</ecNumber>
    </recommendedName>
</protein>
<evidence type="ECO:0000259" key="6">
    <source>
        <dbReference type="PROSITE" id="PS51192"/>
    </source>
</evidence>
<evidence type="ECO:0000256" key="4">
    <source>
        <dbReference type="ARBA" id="ARBA00022884"/>
    </source>
</evidence>
<dbReference type="SUPFAM" id="SSF52540">
    <property type="entry name" value="P-loop containing nucleoside triphosphate hydrolases"/>
    <property type="match status" value="1"/>
</dbReference>
<dbReference type="EMBL" id="CAJFDI010000002">
    <property type="protein sequence ID" value="CAD5215465.1"/>
    <property type="molecule type" value="Genomic_DNA"/>
</dbReference>
<comment type="function">
    <text evidence="5">RNA helicase.</text>
</comment>
<keyword evidence="9" id="KW-1185">Reference proteome</keyword>
<name>A0A7I8WQT3_BURXY</name>
<keyword evidence="3 5" id="KW-0067">ATP-binding</keyword>
<dbReference type="InterPro" id="IPR027417">
    <property type="entry name" value="P-loop_NTPase"/>
</dbReference>
<sequence>MNSVPNSEIDYIKYIIPRNSYSTYHPFLSTGERYIPLGTTDAFYFQPGTSRVKASTESPSTTQPRESISHDCHGYVKSAAQIVRPASSKSTQIASKNENVPFFPPSKKFPPRGQSQFTEENAYCKNNPFVFRGRTQTAGRMQNKLNRSGFDMDEVKASFVLPGPYFEKTIAVDEQELFLYRVELFVSVESFDKCNFEGPTMELIANRGLTQMTAIQKYAIPLLMARENYNTTRALLVRSPSGSGKTLAVALPIISRIFHMKNKDITKKGPFAVFLAHNNIACAQLCKELLAICPDGGPIKVGMSCGSQDPKVINRLIEEGVDILVCTSGRADNHFFRCAGGSVRELQIQRIRYLVLDEADIFLNFNRFYRYVDPIFQKLKATNGKIKLICLTSCYQSVNRFKQLLPEDAKLGIVSVGTETIPPTVRMKCFNITGQHKHDALISLLKNTSLRDAPDRPPKTIIFVKENDRCAQLAYRLKREGYLAKEIASQDSTNEMLKTMNSFLQGDYDIIVTQDLMARMINVPDLKVVVHYDICEENNHHNILSSCGRVGRLGNIGYCFIFYDRKTDLLAVDALRKLRDRMSFTDEMNSVVAKWKILGVDDRTIIF</sequence>
<dbReference type="EMBL" id="CAJFCV020000002">
    <property type="protein sequence ID" value="CAG9097349.1"/>
    <property type="molecule type" value="Genomic_DNA"/>
</dbReference>